<comment type="caution">
    <text evidence="8">The sequence shown here is derived from an EMBL/GenBank/DDBJ whole genome shotgun (WGS) entry which is preliminary data.</text>
</comment>
<evidence type="ECO:0000256" key="2">
    <source>
        <dbReference type="ARBA" id="ARBA00006190"/>
    </source>
</evidence>
<dbReference type="GO" id="GO:0006900">
    <property type="term" value="P:vesicle budding from membrane"/>
    <property type="evidence" value="ECO:0007669"/>
    <property type="project" value="TreeGrafter"/>
</dbReference>
<feature type="coiled-coil region" evidence="6">
    <location>
        <begin position="155"/>
        <end position="223"/>
    </location>
</feature>
<dbReference type="GO" id="GO:0032511">
    <property type="term" value="P:late endosome to vacuole transport via multivesicular body sorting pathway"/>
    <property type="evidence" value="ECO:0007669"/>
    <property type="project" value="TreeGrafter"/>
</dbReference>
<evidence type="ECO:0000256" key="7">
    <source>
        <dbReference type="SAM" id="MobiDB-lite"/>
    </source>
</evidence>
<evidence type="ECO:0000256" key="4">
    <source>
        <dbReference type="ARBA" id="ARBA00040017"/>
    </source>
</evidence>
<dbReference type="Pfam" id="PF03357">
    <property type="entry name" value="Snf7"/>
    <property type="match status" value="1"/>
</dbReference>
<sequence>MSGWGWGSIWGGSGKNSKDGPKNAILGLRSTLEMLTKREKHLQNQMDEQDNIARKNVNANKGIAKAALRRKKNYEHQLEQTQAQMLTVEREISSIETANINKETLDAMKNAQQAMKKIHGGLTIDKVDQTMEDLREQHAIGEEIAEALTQGNVGNSVDEDELDDELNELQQEELDTKMLKTGTVPVSDQVQRMPSVGNQEIKGKAQQVEEDDEEEELRKLQAEMAIALAFFNTTTCTANQTAFARTAFDDAFDDFHTMYLSERTGMGIGELSYEDIPLLRTRYFGHLSPNRSAFVVEAIQKTKSFSETTNLTISCVRPGVDFRRAMTYTSLLGSGIFTITDAGSLSIGLCPGFFALRQKSTVVARPRGLRQHDAAEWNTAATSLLFSLVSLANPQIFQITNETNSCGPLADFRTPPSSFSSTTSTALQNCVQRLAATEPDVAIRYAYSHALCASAIALGAEFGMPRPVRLRGSGLGRARGRGSRKNGIGTGWLG</sequence>
<evidence type="ECO:0000256" key="3">
    <source>
        <dbReference type="ARBA" id="ARBA00022753"/>
    </source>
</evidence>
<feature type="region of interest" description="Disordered" evidence="7">
    <location>
        <begin position="1"/>
        <end position="22"/>
    </location>
</feature>
<feature type="compositionally biased region" description="Gly residues" evidence="7">
    <location>
        <begin position="1"/>
        <end position="14"/>
    </location>
</feature>
<protein>
    <recommendedName>
        <fullName evidence="4">Vacuolar-sorting protein SNF7</fullName>
    </recommendedName>
    <alternativeName>
        <fullName evidence="5">Vacuolar protein-sorting-associated protein 32</fullName>
    </alternativeName>
</protein>
<evidence type="ECO:0000313" key="9">
    <source>
        <dbReference type="Proteomes" id="UP000194280"/>
    </source>
</evidence>
<dbReference type="InterPro" id="IPR024079">
    <property type="entry name" value="MetalloPept_cat_dom_sf"/>
</dbReference>
<dbReference type="OrthoDB" id="5592979at2759"/>
<keyword evidence="6" id="KW-0175">Coiled coil</keyword>
<name>A0A1Z5THI0_HORWE</name>
<organism evidence="8 9">
    <name type="scientific">Hortaea werneckii EXF-2000</name>
    <dbReference type="NCBI Taxonomy" id="1157616"/>
    <lineage>
        <taxon>Eukaryota</taxon>
        <taxon>Fungi</taxon>
        <taxon>Dikarya</taxon>
        <taxon>Ascomycota</taxon>
        <taxon>Pezizomycotina</taxon>
        <taxon>Dothideomycetes</taxon>
        <taxon>Dothideomycetidae</taxon>
        <taxon>Mycosphaerellales</taxon>
        <taxon>Teratosphaeriaceae</taxon>
        <taxon>Hortaea</taxon>
    </lineage>
</organism>
<reference evidence="8 9" key="1">
    <citation type="submission" date="2017-01" db="EMBL/GenBank/DDBJ databases">
        <title>The recent genome duplication of the halophilic yeast Hortaea werneckii: insights from long-read sequencing.</title>
        <authorList>
            <person name="Sinha S."/>
            <person name="Flibotte S."/>
            <person name="Neira M."/>
            <person name="Lenassi M."/>
            <person name="Gostincar C."/>
            <person name="Stajich J.E."/>
            <person name="Nislow C.E."/>
        </authorList>
    </citation>
    <scope>NUCLEOTIDE SEQUENCE [LARGE SCALE GENOMIC DNA]</scope>
    <source>
        <strain evidence="8 9">EXF-2000</strain>
    </source>
</reference>
<evidence type="ECO:0000256" key="1">
    <source>
        <dbReference type="ARBA" id="ARBA00004177"/>
    </source>
</evidence>
<dbReference type="Gene3D" id="3.40.390.10">
    <property type="entry name" value="Collagenase (Catalytic Domain)"/>
    <property type="match status" value="1"/>
</dbReference>
<dbReference type="VEuPathDB" id="FungiDB:BTJ68_03794"/>
<evidence type="ECO:0000313" key="8">
    <source>
        <dbReference type="EMBL" id="OTA35476.1"/>
    </source>
</evidence>
<dbReference type="STRING" id="1157616.A0A1Z5THI0"/>
<dbReference type="InterPro" id="IPR005024">
    <property type="entry name" value="Snf7_fam"/>
</dbReference>
<comment type="subcellular location">
    <subcellularLocation>
        <location evidence="1">Endosome</location>
    </subcellularLocation>
</comment>
<dbReference type="GO" id="GO:0009898">
    <property type="term" value="C:cytoplasmic side of plasma membrane"/>
    <property type="evidence" value="ECO:0007669"/>
    <property type="project" value="TreeGrafter"/>
</dbReference>
<keyword evidence="3" id="KW-0967">Endosome</keyword>
<evidence type="ECO:0000256" key="6">
    <source>
        <dbReference type="SAM" id="Coils"/>
    </source>
</evidence>
<dbReference type="PANTHER" id="PTHR22761:SF10">
    <property type="entry name" value="GH13992P"/>
    <property type="match status" value="1"/>
</dbReference>
<comment type="similarity">
    <text evidence="2">Belongs to the SNF7 family.</text>
</comment>
<dbReference type="AlphaFoldDB" id="A0A1Z5THI0"/>
<dbReference type="Gene3D" id="1.10.287.1060">
    <property type="entry name" value="ESAT-6-like"/>
    <property type="match status" value="1"/>
</dbReference>
<dbReference type="GO" id="GO:0005771">
    <property type="term" value="C:multivesicular body"/>
    <property type="evidence" value="ECO:0007669"/>
    <property type="project" value="TreeGrafter"/>
</dbReference>
<dbReference type="EMBL" id="MUNK01000044">
    <property type="protein sequence ID" value="OTA35476.1"/>
    <property type="molecule type" value="Genomic_DNA"/>
</dbReference>
<dbReference type="PANTHER" id="PTHR22761">
    <property type="entry name" value="CHARGED MULTIVESICULAR BODY PROTEIN"/>
    <property type="match status" value="1"/>
</dbReference>
<dbReference type="Gene3D" id="6.10.250.1710">
    <property type="match status" value="1"/>
</dbReference>
<dbReference type="InParanoid" id="A0A1Z5THI0"/>
<feature type="coiled-coil region" evidence="6">
    <location>
        <begin position="32"/>
        <end position="98"/>
    </location>
</feature>
<dbReference type="GO" id="GO:0008237">
    <property type="term" value="F:metallopeptidase activity"/>
    <property type="evidence" value="ECO:0007669"/>
    <property type="project" value="InterPro"/>
</dbReference>
<gene>
    <name evidence="8" type="ORF">BTJ68_03794</name>
</gene>
<feature type="region of interest" description="Disordered" evidence="7">
    <location>
        <begin position="473"/>
        <end position="494"/>
    </location>
</feature>
<evidence type="ECO:0000256" key="5">
    <source>
        <dbReference type="ARBA" id="ARBA00042586"/>
    </source>
</evidence>
<dbReference type="GO" id="GO:0000815">
    <property type="term" value="C:ESCRT III complex"/>
    <property type="evidence" value="ECO:0007669"/>
    <property type="project" value="TreeGrafter"/>
</dbReference>
<keyword evidence="9" id="KW-1185">Reference proteome</keyword>
<proteinExistence type="inferred from homology"/>
<dbReference type="Proteomes" id="UP000194280">
    <property type="component" value="Unassembled WGS sequence"/>
</dbReference>
<accession>A0A1Z5THI0</accession>